<organism evidence="8 9">
    <name type="scientific">Tribonema minus</name>
    <dbReference type="NCBI Taxonomy" id="303371"/>
    <lineage>
        <taxon>Eukaryota</taxon>
        <taxon>Sar</taxon>
        <taxon>Stramenopiles</taxon>
        <taxon>Ochrophyta</taxon>
        <taxon>PX clade</taxon>
        <taxon>Xanthophyceae</taxon>
        <taxon>Tribonematales</taxon>
        <taxon>Tribonemataceae</taxon>
        <taxon>Tribonema</taxon>
    </lineage>
</organism>
<dbReference type="AlphaFoldDB" id="A0A836C760"/>
<dbReference type="Pfam" id="PF05193">
    <property type="entry name" value="Peptidase_M16_C"/>
    <property type="match status" value="2"/>
</dbReference>
<comment type="similarity">
    <text evidence="1">Belongs to the peptidase M16 family.</text>
</comment>
<evidence type="ECO:0000256" key="4">
    <source>
        <dbReference type="ARBA" id="ARBA00022833"/>
    </source>
</evidence>
<evidence type="ECO:0000256" key="5">
    <source>
        <dbReference type="ARBA" id="ARBA00023049"/>
    </source>
</evidence>
<protein>
    <submittedName>
        <fullName evidence="8">Stromal processing peptidase</fullName>
    </submittedName>
</protein>
<dbReference type="InterPro" id="IPR011765">
    <property type="entry name" value="Pept_M16_N"/>
</dbReference>
<dbReference type="OrthoDB" id="952271at2759"/>
<dbReference type="GO" id="GO:0046872">
    <property type="term" value="F:metal ion binding"/>
    <property type="evidence" value="ECO:0007669"/>
    <property type="project" value="InterPro"/>
</dbReference>
<dbReference type="PANTHER" id="PTHR43690:SF33">
    <property type="entry name" value="STROMAL PROCESSING PEPTIDASE, CHLOROPLASTIC"/>
    <property type="match status" value="1"/>
</dbReference>
<keyword evidence="5" id="KW-0482">Metalloprotease</keyword>
<comment type="caution">
    <text evidence="8">The sequence shown here is derived from an EMBL/GenBank/DDBJ whole genome shotgun (WGS) entry which is preliminary data.</text>
</comment>
<feature type="domain" description="Peptidase M16 C-terminal" evidence="7">
    <location>
        <begin position="193"/>
        <end position="247"/>
    </location>
</feature>
<dbReference type="GO" id="GO:0006508">
    <property type="term" value="P:proteolysis"/>
    <property type="evidence" value="ECO:0007669"/>
    <property type="project" value="UniProtKB-KW"/>
</dbReference>
<feature type="domain" description="Peptidase M16 C-terminal" evidence="7">
    <location>
        <begin position="752"/>
        <end position="965"/>
    </location>
</feature>
<evidence type="ECO:0000256" key="1">
    <source>
        <dbReference type="ARBA" id="ARBA00007261"/>
    </source>
</evidence>
<dbReference type="Gene3D" id="3.30.830.10">
    <property type="entry name" value="Metalloenzyme, LuxS/M16 peptidase-like"/>
    <property type="match status" value="4"/>
</dbReference>
<name>A0A836C760_9STRA</name>
<keyword evidence="9" id="KW-1185">Reference proteome</keyword>
<sequence>MEAASAGTLDDVLRAALPSHPLMRSGVLPNGLRYIILPNASPPERFEAHLEVFAGSADELDKQQGMAHLVEHIAYMGSRKRERLFGTGSQTNAYTDFHHTVFYASCPVLTPPGWGKRTPMLPRALEALCDVLEAKCEPSRLEKERAAVLSEMTMVNTIDYRVECQILAALHAENMLSRRFPIGKEELIRAWQVPDIKEFHATHYRPDNAIVYVIGDVDPTQCEDQLRKVFGHLAPGGREPAPITLKHQSKHFPPVTHVWSGGHVTEANTLPVMDTFDGKPLHAPRLFSHDLLQAFSMHVFAKRPIEPVTSLGDLRRAVMKRIALAALQIRLSVNSRTDPPFSMIEFNQLDSPREGCAVCYLDMTADPARWREAVRVAVREIRRLGMYGLTVGELTRFSSALLTDAQQLAAQGDRISNSEQLTFLMESVASDHTFMDAQQTYEATRLVVESLTLGEVNEVAAEICEHITLYGVPGGPQPSAVVACVPSKDTQGTAQLDEDQLVEAIMEGVSEEIEESQDVQVPTSLFSPEALEAMMQSGHAPRFESFVDKETARTKGAAAAAQDSAFDAATGVVQRRLSNGVRVNMKQSKHESQRAQMRLTVPGGRQLESLFGRGAVAVGARTMQEGGAFAGWAREQVELFCIDHLVMVTVDASEEFLTLDFSFPTTKLHAREGVAEGDELSGFEAALQVVNQILTGYVWEEDALNRAKQAFYQLHEASIKSLEGSSTEQLMAQMSSGDSRFLSVPHEAVRALTLEQVREAVMSQLTTDAMEVSLAGDFELAEGERLMLQYLGTVPAGRRTAETRAQAEDIPAAEAADASRHIDVHLQDSDDRAVAYVSGLCPNKWGVMRGGKTLLNVYQELEPSPSKDAAQRREHPLFPSVALALLKEVINRRLFSTVREQMRLTYDANFHLTSYERLQGSWYLVTVTANPSKARAALEACKDTLCDLTTSAPITYDNVESAKRVLINRHEADMRTNQYWCELMGGLQGDGTPQKDMSCVREYAAVVNSVTAHDLQLLLSTLTIGRDDMYSCIGISGMLPGTAAAAAATAATTTTAASAPVASSTALRSKL</sequence>
<feature type="domain" description="Peptidase M16 N-terminal" evidence="6">
    <location>
        <begin position="35"/>
        <end position="177"/>
    </location>
</feature>
<keyword evidence="3" id="KW-0378">Hydrolase</keyword>
<dbReference type="PANTHER" id="PTHR43690">
    <property type="entry name" value="NARDILYSIN"/>
    <property type="match status" value="1"/>
</dbReference>
<evidence type="ECO:0000313" key="8">
    <source>
        <dbReference type="EMBL" id="KAG5175224.1"/>
    </source>
</evidence>
<dbReference type="InterPro" id="IPR050626">
    <property type="entry name" value="Peptidase_M16"/>
</dbReference>
<evidence type="ECO:0000256" key="3">
    <source>
        <dbReference type="ARBA" id="ARBA00022801"/>
    </source>
</evidence>
<dbReference type="Pfam" id="PF00675">
    <property type="entry name" value="Peptidase_M16"/>
    <property type="match status" value="1"/>
</dbReference>
<dbReference type="Proteomes" id="UP000664859">
    <property type="component" value="Unassembled WGS sequence"/>
</dbReference>
<reference evidence="8" key="1">
    <citation type="submission" date="2021-02" db="EMBL/GenBank/DDBJ databases">
        <title>First Annotated Genome of the Yellow-green Alga Tribonema minus.</title>
        <authorList>
            <person name="Mahan K.M."/>
        </authorList>
    </citation>
    <scope>NUCLEOTIDE SEQUENCE</scope>
    <source>
        <strain evidence="8">UTEX B ZZ1240</strain>
    </source>
</reference>
<accession>A0A836C760</accession>
<dbReference type="InterPro" id="IPR011249">
    <property type="entry name" value="Metalloenz_LuxS/M16"/>
</dbReference>
<dbReference type="InterPro" id="IPR007863">
    <property type="entry name" value="Peptidase_M16_C"/>
</dbReference>
<evidence type="ECO:0000259" key="7">
    <source>
        <dbReference type="Pfam" id="PF05193"/>
    </source>
</evidence>
<evidence type="ECO:0000256" key="2">
    <source>
        <dbReference type="ARBA" id="ARBA00022670"/>
    </source>
</evidence>
<evidence type="ECO:0000313" key="9">
    <source>
        <dbReference type="Proteomes" id="UP000664859"/>
    </source>
</evidence>
<gene>
    <name evidence="8" type="ORF">JKP88DRAFT_203757</name>
</gene>
<dbReference type="EMBL" id="JAFCMP010000552">
    <property type="protein sequence ID" value="KAG5175224.1"/>
    <property type="molecule type" value="Genomic_DNA"/>
</dbReference>
<dbReference type="GO" id="GO:0008237">
    <property type="term" value="F:metallopeptidase activity"/>
    <property type="evidence" value="ECO:0007669"/>
    <property type="project" value="UniProtKB-KW"/>
</dbReference>
<proteinExistence type="inferred from homology"/>
<keyword evidence="2" id="KW-0645">Protease</keyword>
<dbReference type="SUPFAM" id="SSF63411">
    <property type="entry name" value="LuxS/MPP-like metallohydrolase"/>
    <property type="match status" value="3"/>
</dbReference>
<keyword evidence="4" id="KW-0862">Zinc</keyword>
<evidence type="ECO:0000259" key="6">
    <source>
        <dbReference type="Pfam" id="PF00675"/>
    </source>
</evidence>